<sequence>MLVGTVVNQGVVLDPTVTLTDLATGRELGSASTNAAGDFRVSLPADAVADVDSIGVTVSGTTHSGTQVSASAVEAAGEDPITVQRATQDSLLVMVDTPQVPGGTPDASVVLGSEASVLETAHVPAENSEAQPAEFNAGTQTRQPSAEARSRLQLTGAGAGPAVIVGSGLVAVVTLGAAMVVAGRRRRS</sequence>
<evidence type="ECO:0000313" key="3">
    <source>
        <dbReference type="EMBL" id="NKE09884.1"/>
    </source>
</evidence>
<feature type="transmembrane region" description="Helical" evidence="2">
    <location>
        <begin position="159"/>
        <end position="182"/>
    </location>
</feature>
<dbReference type="RefSeq" id="WP_157980484.1">
    <property type="nucleotide sequence ID" value="NZ_JAAVUN010000013.1"/>
</dbReference>
<evidence type="ECO:0000256" key="2">
    <source>
        <dbReference type="SAM" id="Phobius"/>
    </source>
</evidence>
<name>A0A846TW11_9MICC</name>
<dbReference type="AlphaFoldDB" id="A0A846TW11"/>
<organism evidence="3 4">
    <name type="scientific">Kocuria subflava</name>
    <dbReference type="NCBI Taxonomy" id="1736139"/>
    <lineage>
        <taxon>Bacteria</taxon>
        <taxon>Bacillati</taxon>
        <taxon>Actinomycetota</taxon>
        <taxon>Actinomycetes</taxon>
        <taxon>Micrococcales</taxon>
        <taxon>Micrococcaceae</taxon>
        <taxon>Kocuria</taxon>
    </lineage>
</organism>
<evidence type="ECO:0000313" key="4">
    <source>
        <dbReference type="Proteomes" id="UP000521379"/>
    </source>
</evidence>
<accession>A0A846TW11</accession>
<dbReference type="EMBL" id="JAAVUN010000013">
    <property type="protein sequence ID" value="NKE09884.1"/>
    <property type="molecule type" value="Genomic_DNA"/>
</dbReference>
<gene>
    <name evidence="3" type="ORF">GTW58_08030</name>
</gene>
<keyword evidence="2" id="KW-0812">Transmembrane</keyword>
<keyword evidence="2" id="KW-0472">Membrane</keyword>
<feature type="region of interest" description="Disordered" evidence="1">
    <location>
        <begin position="125"/>
        <end position="151"/>
    </location>
</feature>
<protein>
    <submittedName>
        <fullName evidence="3">Uncharacterized protein</fullName>
    </submittedName>
</protein>
<dbReference type="Proteomes" id="UP000521379">
    <property type="component" value="Unassembled WGS sequence"/>
</dbReference>
<keyword evidence="2" id="KW-1133">Transmembrane helix</keyword>
<proteinExistence type="predicted"/>
<keyword evidence="4" id="KW-1185">Reference proteome</keyword>
<evidence type="ECO:0000256" key="1">
    <source>
        <dbReference type="SAM" id="MobiDB-lite"/>
    </source>
</evidence>
<comment type="caution">
    <text evidence="3">The sequence shown here is derived from an EMBL/GenBank/DDBJ whole genome shotgun (WGS) entry which is preliminary data.</text>
</comment>
<reference evidence="3 4" key="1">
    <citation type="submission" date="2020-02" db="EMBL/GenBank/DDBJ databases">
        <authorList>
            <person name="Sun Q."/>
        </authorList>
    </citation>
    <scope>NUCLEOTIDE SEQUENCE [LARGE SCALE GENOMIC DNA]</scope>
    <source>
        <strain evidence="3 4">YIM 13062</strain>
    </source>
</reference>